<dbReference type="KEGG" id="cpre:Csp1_09420"/>
<proteinExistence type="predicted"/>
<evidence type="ECO:0000313" key="2">
    <source>
        <dbReference type="EMBL" id="AWT25748.1"/>
    </source>
</evidence>
<keyword evidence="1" id="KW-0472">Membrane</keyword>
<sequence length="80" mass="8465">MFGTSLTTLILGAIAGLGAYWAWDQNRRGLSVGLGVLTLILAVVAVVTAFAGAVAVIFKLLPILLIVLVGWLGFRQLQKK</sequence>
<dbReference type="Proteomes" id="UP000247696">
    <property type="component" value="Chromosome"/>
</dbReference>
<feature type="transmembrane region" description="Helical" evidence="1">
    <location>
        <begin position="6"/>
        <end position="23"/>
    </location>
</feature>
<protein>
    <submittedName>
        <fullName evidence="2">Uncharacterized protein</fullName>
    </submittedName>
</protein>
<organism evidence="2 3">
    <name type="scientific">Corynebacterium provencense</name>
    <dbReference type="NCBI Taxonomy" id="1737425"/>
    <lineage>
        <taxon>Bacteria</taxon>
        <taxon>Bacillati</taxon>
        <taxon>Actinomycetota</taxon>
        <taxon>Actinomycetes</taxon>
        <taxon>Mycobacteriales</taxon>
        <taxon>Corynebacteriaceae</taxon>
        <taxon>Corynebacterium</taxon>
    </lineage>
</organism>
<evidence type="ECO:0000313" key="3">
    <source>
        <dbReference type="Proteomes" id="UP000247696"/>
    </source>
</evidence>
<dbReference type="EMBL" id="CP024988">
    <property type="protein sequence ID" value="AWT25748.1"/>
    <property type="molecule type" value="Genomic_DNA"/>
</dbReference>
<dbReference type="RefSeq" id="WP_066583334.1">
    <property type="nucleotide sequence ID" value="NZ_CABKVS010000001.1"/>
</dbReference>
<feature type="transmembrane region" description="Helical" evidence="1">
    <location>
        <begin position="30"/>
        <end position="50"/>
    </location>
</feature>
<feature type="transmembrane region" description="Helical" evidence="1">
    <location>
        <begin position="56"/>
        <end position="74"/>
    </location>
</feature>
<dbReference type="OrthoDB" id="4412049at2"/>
<name>A0A2Z3YNB7_9CORY</name>
<keyword evidence="1" id="KW-0812">Transmembrane</keyword>
<keyword evidence="3" id="KW-1185">Reference proteome</keyword>
<keyword evidence="1" id="KW-1133">Transmembrane helix</keyword>
<gene>
    <name evidence="2" type="ORF">Csp1_09420</name>
</gene>
<dbReference type="AlphaFoldDB" id="A0A2Z3YNB7"/>
<accession>A0A2Z3YNB7</accession>
<dbReference type="STRING" id="1737425.GCA_900049755_00346"/>
<evidence type="ECO:0000256" key="1">
    <source>
        <dbReference type="SAM" id="Phobius"/>
    </source>
</evidence>
<reference evidence="3" key="1">
    <citation type="submission" date="2017-11" db="EMBL/GenBank/DDBJ databases">
        <title>Otitis media/interna in a cat caused by the recently described species Corynebacterium provencense.</title>
        <authorList>
            <person name="Kittl S."/>
            <person name="Brodard I."/>
            <person name="Rychener L."/>
            <person name="Jores J."/>
            <person name="Roosje P."/>
            <person name="Gobeli Brawand S."/>
        </authorList>
    </citation>
    <scope>NUCLEOTIDE SEQUENCE [LARGE SCALE GENOMIC DNA]</scope>
    <source>
        <strain evidence="3">17KM38</strain>
    </source>
</reference>